<gene>
    <name evidence="3" type="ORF">VNO80_00076</name>
</gene>
<evidence type="ECO:0000256" key="2">
    <source>
        <dbReference type="SAM" id="Phobius"/>
    </source>
</evidence>
<dbReference type="EMBL" id="JAYMYR010000001">
    <property type="protein sequence ID" value="KAK7381531.1"/>
    <property type="molecule type" value="Genomic_DNA"/>
</dbReference>
<feature type="compositionally biased region" description="Polar residues" evidence="1">
    <location>
        <begin position="213"/>
        <end position="226"/>
    </location>
</feature>
<feature type="compositionally biased region" description="Polar residues" evidence="1">
    <location>
        <begin position="234"/>
        <end position="250"/>
    </location>
</feature>
<feature type="compositionally biased region" description="Basic and acidic residues" evidence="1">
    <location>
        <begin position="265"/>
        <end position="275"/>
    </location>
</feature>
<evidence type="ECO:0000313" key="4">
    <source>
        <dbReference type="Proteomes" id="UP001374584"/>
    </source>
</evidence>
<organism evidence="3 4">
    <name type="scientific">Phaseolus coccineus</name>
    <name type="common">Scarlet runner bean</name>
    <name type="synonym">Phaseolus multiflorus</name>
    <dbReference type="NCBI Taxonomy" id="3886"/>
    <lineage>
        <taxon>Eukaryota</taxon>
        <taxon>Viridiplantae</taxon>
        <taxon>Streptophyta</taxon>
        <taxon>Embryophyta</taxon>
        <taxon>Tracheophyta</taxon>
        <taxon>Spermatophyta</taxon>
        <taxon>Magnoliopsida</taxon>
        <taxon>eudicotyledons</taxon>
        <taxon>Gunneridae</taxon>
        <taxon>Pentapetalae</taxon>
        <taxon>rosids</taxon>
        <taxon>fabids</taxon>
        <taxon>Fabales</taxon>
        <taxon>Fabaceae</taxon>
        <taxon>Papilionoideae</taxon>
        <taxon>50 kb inversion clade</taxon>
        <taxon>NPAAA clade</taxon>
        <taxon>indigoferoid/millettioid clade</taxon>
        <taxon>Phaseoleae</taxon>
        <taxon>Phaseolus</taxon>
    </lineage>
</organism>
<accession>A0AAN9RQ62</accession>
<proteinExistence type="predicted"/>
<feature type="compositionally biased region" description="Basic and acidic residues" evidence="1">
    <location>
        <begin position="164"/>
        <end position="179"/>
    </location>
</feature>
<dbReference type="PANTHER" id="PTHR36339:SF2">
    <property type="entry name" value="F23A5.5"/>
    <property type="match status" value="1"/>
</dbReference>
<reference evidence="3 4" key="1">
    <citation type="submission" date="2024-01" db="EMBL/GenBank/DDBJ databases">
        <title>The genomes of 5 underutilized Papilionoideae crops provide insights into root nodulation and disease resistanc.</title>
        <authorList>
            <person name="Jiang F."/>
        </authorList>
    </citation>
    <scope>NUCLEOTIDE SEQUENCE [LARGE SCALE GENOMIC DNA]</scope>
    <source>
        <strain evidence="3">JINMINGXINNONG_FW02</strain>
        <tissue evidence="3">Leaves</tissue>
    </source>
</reference>
<keyword evidence="2" id="KW-1133">Transmembrane helix</keyword>
<keyword evidence="4" id="KW-1185">Reference proteome</keyword>
<evidence type="ECO:0000313" key="3">
    <source>
        <dbReference type="EMBL" id="KAK7381531.1"/>
    </source>
</evidence>
<dbReference type="PANTHER" id="PTHR36339">
    <property type="entry name" value="F23A5.5"/>
    <property type="match status" value="1"/>
</dbReference>
<keyword evidence="2" id="KW-0472">Membrane</keyword>
<comment type="caution">
    <text evidence="3">The sequence shown here is derived from an EMBL/GenBank/DDBJ whole genome shotgun (WGS) entry which is preliminary data.</text>
</comment>
<keyword evidence="2" id="KW-0812">Transmembrane</keyword>
<name>A0AAN9RQ62_PHACN</name>
<feature type="region of interest" description="Disordered" evidence="1">
    <location>
        <begin position="164"/>
        <end position="192"/>
    </location>
</feature>
<evidence type="ECO:0008006" key="5">
    <source>
        <dbReference type="Google" id="ProtNLM"/>
    </source>
</evidence>
<dbReference type="AlphaFoldDB" id="A0AAN9RQ62"/>
<feature type="transmembrane region" description="Helical" evidence="2">
    <location>
        <begin position="126"/>
        <end position="145"/>
    </location>
</feature>
<feature type="compositionally biased region" description="Polar residues" evidence="1">
    <location>
        <begin position="276"/>
        <end position="297"/>
    </location>
</feature>
<evidence type="ECO:0000256" key="1">
    <source>
        <dbReference type="SAM" id="MobiDB-lite"/>
    </source>
</evidence>
<sequence length="297" mass="33998">MWLVNGFHRRWVVAVAVAVRVQTGRVFWIRNLKEAVDVLYDEPMFGGGVRWLRSSERFRFFATSFSTNARTRYSFCTSTRNSNNNGDNKNIIVDERYRQLENLDMMTAAKILFTDPPKKKKFGFDFHLVQFFFACLPSLAVYLVAQYARYEIRKMEADVEKKRKQKEEEEAKEKEKEMELNPPEENFDPQLSEVKVRLEKLEEAVKEIVVGTKKQSSSNLDKNQVPDNEKKHLSSSSPKDNSPTDSASNKADNEDHFGKHNSSKSKPELCEDSKASDATPNSSLQDPKGQSQSGGAH</sequence>
<dbReference type="Proteomes" id="UP001374584">
    <property type="component" value="Unassembled WGS sequence"/>
</dbReference>
<feature type="region of interest" description="Disordered" evidence="1">
    <location>
        <begin position="211"/>
        <end position="297"/>
    </location>
</feature>
<protein>
    <recommendedName>
        <fullName evidence="5">Transmembrane protein</fullName>
    </recommendedName>
</protein>